<sequence length="232" mass="27120">YYQHADRQTLPFNFIQTCHSMWHLAQLKHRQEDREIYEGLENTIALKFRVSNRRMAETVSLLQRVVVRRFQENNWVVVVWKVFTEGEGLFRGMHSDETGLCVARPSSSSAATGTILDTCFRHVPMHFSSSSSCTPVVNEFTDMYPHNLLNQLLTSPFSDIATKARWSVPVTSILFYLMKRWSISSSLRYLWHFHSKMQVSLVKLTKMKNNFQKQIKTLLNALKTLRRKNSDD</sequence>
<evidence type="ECO:0000313" key="2">
    <source>
        <dbReference type="EMBL" id="OWY92158.1"/>
    </source>
</evidence>
<comment type="caution">
    <text evidence="2">The sequence shown here is derived from an EMBL/GenBank/DDBJ whole genome shotgun (WGS) entry which is preliminary data.</text>
</comment>
<evidence type="ECO:0000313" key="3">
    <source>
        <dbReference type="Proteomes" id="UP000198211"/>
    </source>
</evidence>
<name>A0A225UGL4_9STRA</name>
<dbReference type="AlphaFoldDB" id="A0A225UGL4"/>
<feature type="coiled-coil region" evidence="1">
    <location>
        <begin position="201"/>
        <end position="228"/>
    </location>
</feature>
<evidence type="ECO:0000256" key="1">
    <source>
        <dbReference type="SAM" id="Coils"/>
    </source>
</evidence>
<keyword evidence="1" id="KW-0175">Coiled coil</keyword>
<reference evidence="3" key="1">
    <citation type="submission" date="2017-03" db="EMBL/GenBank/DDBJ databases">
        <title>Phytopthora megakarya and P. palmivora, two closely related causual agents of cacao black pod achieved similar genome size and gene model numbers by different mechanisms.</title>
        <authorList>
            <person name="Ali S."/>
            <person name="Shao J."/>
            <person name="Larry D.J."/>
            <person name="Kronmiller B."/>
            <person name="Shen D."/>
            <person name="Strem M.D."/>
            <person name="Melnick R.L."/>
            <person name="Guiltinan M.J."/>
            <person name="Tyler B.M."/>
            <person name="Meinhardt L.W."/>
            <person name="Bailey B.A."/>
        </authorList>
    </citation>
    <scope>NUCLEOTIDE SEQUENCE [LARGE SCALE GENOMIC DNA]</scope>
    <source>
        <strain evidence="3">zdho120</strain>
    </source>
</reference>
<organism evidence="2 3">
    <name type="scientific">Phytophthora megakarya</name>
    <dbReference type="NCBI Taxonomy" id="4795"/>
    <lineage>
        <taxon>Eukaryota</taxon>
        <taxon>Sar</taxon>
        <taxon>Stramenopiles</taxon>
        <taxon>Oomycota</taxon>
        <taxon>Peronosporomycetes</taxon>
        <taxon>Peronosporales</taxon>
        <taxon>Peronosporaceae</taxon>
        <taxon>Phytophthora</taxon>
    </lineage>
</organism>
<keyword evidence="3" id="KW-1185">Reference proteome</keyword>
<gene>
    <name evidence="2" type="ORF">PHMEG_00038951</name>
</gene>
<protein>
    <submittedName>
        <fullName evidence="2">Uncharacterized protein</fullName>
    </submittedName>
</protein>
<feature type="non-terminal residue" evidence="2">
    <location>
        <position position="1"/>
    </location>
</feature>
<dbReference type="Proteomes" id="UP000198211">
    <property type="component" value="Unassembled WGS sequence"/>
</dbReference>
<accession>A0A225UGL4</accession>
<proteinExistence type="predicted"/>
<dbReference type="OrthoDB" id="156249at2759"/>
<dbReference type="EMBL" id="NBNE01018681">
    <property type="protein sequence ID" value="OWY92158.1"/>
    <property type="molecule type" value="Genomic_DNA"/>
</dbReference>